<keyword evidence="3 7" id="KW-0479">Metal-binding</keyword>
<keyword evidence="6 8" id="KW-0503">Monooxygenase</keyword>
<organism evidence="9 10">
    <name type="scientific">Stichopus japonicus</name>
    <name type="common">Sea cucumber</name>
    <dbReference type="NCBI Taxonomy" id="307972"/>
    <lineage>
        <taxon>Eukaryota</taxon>
        <taxon>Metazoa</taxon>
        <taxon>Echinodermata</taxon>
        <taxon>Eleutherozoa</taxon>
        <taxon>Echinozoa</taxon>
        <taxon>Holothuroidea</taxon>
        <taxon>Aspidochirotacea</taxon>
        <taxon>Aspidochirotida</taxon>
        <taxon>Stichopodidae</taxon>
        <taxon>Apostichopus</taxon>
    </lineage>
</organism>
<dbReference type="GO" id="GO:0042448">
    <property type="term" value="P:progesterone metabolic process"/>
    <property type="evidence" value="ECO:0007669"/>
    <property type="project" value="TreeGrafter"/>
</dbReference>
<dbReference type="InterPro" id="IPR036396">
    <property type="entry name" value="Cyt_P450_sf"/>
</dbReference>
<dbReference type="InterPro" id="IPR002401">
    <property type="entry name" value="Cyt_P450_E_grp-I"/>
</dbReference>
<protein>
    <submittedName>
        <fullName evidence="9">Putative cytochrome P450 1A1-like</fullName>
    </submittedName>
</protein>
<dbReference type="OrthoDB" id="1055148at2759"/>
<dbReference type="PROSITE" id="PS00086">
    <property type="entry name" value="CYTOCHROME_P450"/>
    <property type="match status" value="1"/>
</dbReference>
<evidence type="ECO:0000256" key="1">
    <source>
        <dbReference type="ARBA" id="ARBA00010617"/>
    </source>
</evidence>
<dbReference type="Pfam" id="PF00067">
    <property type="entry name" value="p450"/>
    <property type="match status" value="1"/>
</dbReference>
<proteinExistence type="inferred from homology"/>
<dbReference type="PRINTS" id="PR00385">
    <property type="entry name" value="P450"/>
</dbReference>
<dbReference type="GO" id="GO:0042446">
    <property type="term" value="P:hormone biosynthetic process"/>
    <property type="evidence" value="ECO:0007669"/>
    <property type="project" value="TreeGrafter"/>
</dbReference>
<dbReference type="STRING" id="307972.A0A2G8JNT4"/>
<dbReference type="GO" id="GO:0004508">
    <property type="term" value="F:steroid 17-alpha-monooxygenase activity"/>
    <property type="evidence" value="ECO:0007669"/>
    <property type="project" value="TreeGrafter"/>
</dbReference>
<dbReference type="InterPro" id="IPR001128">
    <property type="entry name" value="Cyt_P450"/>
</dbReference>
<dbReference type="Gene3D" id="1.10.630.10">
    <property type="entry name" value="Cytochrome P450"/>
    <property type="match status" value="1"/>
</dbReference>
<evidence type="ECO:0000256" key="4">
    <source>
        <dbReference type="ARBA" id="ARBA00023002"/>
    </source>
</evidence>
<dbReference type="PRINTS" id="PR00463">
    <property type="entry name" value="EP450I"/>
</dbReference>
<accession>A0A2G8JNT4</accession>
<dbReference type="InterPro" id="IPR017972">
    <property type="entry name" value="Cyt_P450_CS"/>
</dbReference>
<dbReference type="GO" id="GO:0005506">
    <property type="term" value="F:iron ion binding"/>
    <property type="evidence" value="ECO:0007669"/>
    <property type="project" value="InterPro"/>
</dbReference>
<keyword evidence="10" id="KW-1185">Reference proteome</keyword>
<evidence type="ECO:0000256" key="2">
    <source>
        <dbReference type="ARBA" id="ARBA00022617"/>
    </source>
</evidence>
<dbReference type="AlphaFoldDB" id="A0A2G8JNT4"/>
<dbReference type="PANTHER" id="PTHR24289:SF15">
    <property type="entry name" value="CYTOCHROME P450 FAMILY 1 SUBFAMILY B MEMBER 1"/>
    <property type="match status" value="1"/>
</dbReference>
<evidence type="ECO:0000256" key="5">
    <source>
        <dbReference type="ARBA" id="ARBA00023004"/>
    </source>
</evidence>
<dbReference type="PANTHER" id="PTHR24289">
    <property type="entry name" value="STEROID 17-ALPHA-HYDROXYLASE/17,20 LYASE"/>
    <property type="match status" value="1"/>
</dbReference>
<dbReference type="SUPFAM" id="SSF48264">
    <property type="entry name" value="Cytochrome P450"/>
    <property type="match status" value="1"/>
</dbReference>
<dbReference type="EMBL" id="MRZV01001506">
    <property type="protein sequence ID" value="PIK37426.1"/>
    <property type="molecule type" value="Genomic_DNA"/>
</dbReference>
<evidence type="ECO:0000313" key="10">
    <source>
        <dbReference type="Proteomes" id="UP000230750"/>
    </source>
</evidence>
<dbReference type="GO" id="GO:0020037">
    <property type="term" value="F:heme binding"/>
    <property type="evidence" value="ECO:0007669"/>
    <property type="project" value="InterPro"/>
</dbReference>
<reference evidence="9 10" key="1">
    <citation type="journal article" date="2017" name="PLoS Biol.">
        <title>The sea cucumber genome provides insights into morphological evolution and visceral regeneration.</title>
        <authorList>
            <person name="Zhang X."/>
            <person name="Sun L."/>
            <person name="Yuan J."/>
            <person name="Sun Y."/>
            <person name="Gao Y."/>
            <person name="Zhang L."/>
            <person name="Li S."/>
            <person name="Dai H."/>
            <person name="Hamel J.F."/>
            <person name="Liu C."/>
            <person name="Yu Y."/>
            <person name="Liu S."/>
            <person name="Lin W."/>
            <person name="Guo K."/>
            <person name="Jin S."/>
            <person name="Xu P."/>
            <person name="Storey K.B."/>
            <person name="Huan P."/>
            <person name="Zhang T."/>
            <person name="Zhou Y."/>
            <person name="Zhang J."/>
            <person name="Lin C."/>
            <person name="Li X."/>
            <person name="Xing L."/>
            <person name="Huo D."/>
            <person name="Sun M."/>
            <person name="Wang L."/>
            <person name="Mercier A."/>
            <person name="Li F."/>
            <person name="Yang H."/>
            <person name="Xiang J."/>
        </authorList>
    </citation>
    <scope>NUCLEOTIDE SEQUENCE [LARGE SCALE GENOMIC DNA]</scope>
    <source>
        <strain evidence="9">Shaxun</strain>
        <tissue evidence="9">Muscle</tissue>
    </source>
</reference>
<keyword evidence="4 8" id="KW-0560">Oxidoreductase</keyword>
<comment type="cofactor">
    <cofactor evidence="7">
        <name>heme</name>
        <dbReference type="ChEBI" id="CHEBI:30413"/>
    </cofactor>
</comment>
<dbReference type="Proteomes" id="UP000230750">
    <property type="component" value="Unassembled WGS sequence"/>
</dbReference>
<keyword evidence="5 7" id="KW-0408">Iron</keyword>
<comment type="caution">
    <text evidence="9">The sequence shown here is derived from an EMBL/GenBank/DDBJ whole genome shotgun (WGS) entry which is preliminary data.</text>
</comment>
<sequence>MASLLFQVRHELDHEELKSIVNNNEQYIDAISGSNMIDFMPWLGVIFPGKMKSITELVKKIRDILGVHVNNHHDNYEHDLQKRMQEEMDDVIGRDRLPSLADRGRLPLTEAFLAEVSRHSSVVPTTLPHSTIRDTILEGGYNLYIPKDTVVFVNLYSIHCDPEEWNEPGKFDPKRFLSQDGQKLDNDKVDSLMRFGVGRRRCIGSEVAQMELFLYFSVILHQCSLRSTEGQKLTLKGEGSLLVVRPPKYDMEMVLR</sequence>
<comment type="similarity">
    <text evidence="1 8">Belongs to the cytochrome P450 family.</text>
</comment>
<name>A0A2G8JNT4_STIJA</name>
<evidence type="ECO:0000313" key="9">
    <source>
        <dbReference type="EMBL" id="PIK37426.1"/>
    </source>
</evidence>
<gene>
    <name evidence="9" type="ORF">BSL78_25738</name>
</gene>
<keyword evidence="2 7" id="KW-0349">Heme</keyword>
<evidence type="ECO:0000256" key="8">
    <source>
        <dbReference type="RuleBase" id="RU000461"/>
    </source>
</evidence>
<evidence type="ECO:0000256" key="7">
    <source>
        <dbReference type="PIRSR" id="PIRSR602401-1"/>
    </source>
</evidence>
<feature type="binding site" description="axial binding residue" evidence="7">
    <location>
        <position position="202"/>
    </location>
    <ligand>
        <name>heme</name>
        <dbReference type="ChEBI" id="CHEBI:30413"/>
    </ligand>
    <ligandPart>
        <name>Fe</name>
        <dbReference type="ChEBI" id="CHEBI:18248"/>
    </ligandPart>
</feature>
<evidence type="ECO:0000256" key="6">
    <source>
        <dbReference type="ARBA" id="ARBA00023033"/>
    </source>
</evidence>
<evidence type="ECO:0000256" key="3">
    <source>
        <dbReference type="ARBA" id="ARBA00022723"/>
    </source>
</evidence>